<dbReference type="EMBL" id="CP064795">
    <property type="protein sequence ID" value="QPG07140.1"/>
    <property type="molecule type" value="Genomic_DNA"/>
</dbReference>
<proteinExistence type="predicted"/>
<reference evidence="2 3" key="1">
    <citation type="submission" date="2020-11" db="EMBL/GenBank/DDBJ databases">
        <title>Complete genome sequence for Salinimonas sp. strain G2-b.</title>
        <authorList>
            <person name="Park S.-J."/>
        </authorList>
    </citation>
    <scope>NUCLEOTIDE SEQUENCE [LARGE SCALE GENOMIC DNA]</scope>
    <source>
        <strain evidence="2 3">G2-b</strain>
    </source>
</reference>
<dbReference type="RefSeq" id="WP_195812211.1">
    <property type="nucleotide sequence ID" value="NZ_CP064795.1"/>
</dbReference>
<keyword evidence="3" id="KW-1185">Reference proteome</keyword>
<dbReference type="Pfam" id="PF02190">
    <property type="entry name" value="LON_substr_bdg"/>
    <property type="match status" value="1"/>
</dbReference>
<dbReference type="InterPro" id="IPR046336">
    <property type="entry name" value="Lon_prtase_N_sf"/>
</dbReference>
<dbReference type="AlphaFoldDB" id="A0A7S9E059"/>
<dbReference type="Proteomes" id="UP000595095">
    <property type="component" value="Chromosome"/>
</dbReference>
<feature type="domain" description="Lon N-terminal" evidence="1">
    <location>
        <begin position="5"/>
        <end position="188"/>
    </location>
</feature>
<dbReference type="InterPro" id="IPR015947">
    <property type="entry name" value="PUA-like_sf"/>
</dbReference>
<evidence type="ECO:0000313" key="2">
    <source>
        <dbReference type="EMBL" id="QPG07140.1"/>
    </source>
</evidence>
<dbReference type="SMART" id="SM00464">
    <property type="entry name" value="LON"/>
    <property type="match status" value="1"/>
</dbReference>
<dbReference type="SUPFAM" id="SSF88697">
    <property type="entry name" value="PUA domain-like"/>
    <property type="match status" value="1"/>
</dbReference>
<evidence type="ECO:0000313" key="3">
    <source>
        <dbReference type="Proteomes" id="UP000595095"/>
    </source>
</evidence>
<dbReference type="PANTHER" id="PTHR46732:SF8">
    <property type="entry name" value="ATP-DEPENDENT PROTEASE LA (LON) DOMAIN PROTEIN"/>
    <property type="match status" value="1"/>
</dbReference>
<name>A0A7S9E059_9ALTE</name>
<organism evidence="2 3">
    <name type="scientific">Salinimonas marina</name>
    <dbReference type="NCBI Taxonomy" id="2785918"/>
    <lineage>
        <taxon>Bacteria</taxon>
        <taxon>Pseudomonadati</taxon>
        <taxon>Pseudomonadota</taxon>
        <taxon>Gammaproteobacteria</taxon>
        <taxon>Alteromonadales</taxon>
        <taxon>Alteromonadaceae</taxon>
        <taxon>Alteromonas/Salinimonas group</taxon>
        <taxon>Salinimonas</taxon>
    </lineage>
</organism>
<dbReference type="PANTHER" id="PTHR46732">
    <property type="entry name" value="ATP-DEPENDENT PROTEASE LA (LON) DOMAIN PROTEIN"/>
    <property type="match status" value="1"/>
</dbReference>
<evidence type="ECO:0000259" key="1">
    <source>
        <dbReference type="SMART" id="SM00464"/>
    </source>
</evidence>
<dbReference type="KEGG" id="smaa:IT774_05385"/>
<dbReference type="Gene3D" id="2.30.130.40">
    <property type="entry name" value="LON domain-like"/>
    <property type="match status" value="1"/>
</dbReference>
<protein>
    <submittedName>
        <fullName evidence="2">LON peptidase substrate-binding domain-containing protein</fullName>
    </submittedName>
</protein>
<gene>
    <name evidence="2" type="ORF">IT774_05385</name>
</gene>
<sequence>MSLQHCPLFPLSAHLLPGGNMALRIFEPRYIRMVKEACANNSGFVVCMLDAQGDKNNNQHIYKIGTYAEVIDFELLEDGLLGIKVAGLSSVEVKDITTESDGLRVGECHTMESWQCDIPAEQISPMVEKLHEIFERYPELHSLYAQPEFDNPYWVLMRWLELLPVDARQKQYFLAQQDCTALFNYLSALV</sequence>
<accession>A0A7S9E059</accession>
<dbReference type="InterPro" id="IPR003111">
    <property type="entry name" value="Lon_prtase_N"/>
</dbReference>